<comment type="caution">
    <text evidence="2">The sequence shown here is derived from an EMBL/GenBank/DDBJ whole genome shotgun (WGS) entry which is preliminary data.</text>
</comment>
<feature type="region of interest" description="Disordered" evidence="1">
    <location>
        <begin position="1"/>
        <end position="71"/>
    </location>
</feature>
<dbReference type="Proteomes" id="UP000319210">
    <property type="component" value="Unassembled WGS sequence"/>
</dbReference>
<keyword evidence="3" id="KW-1185">Reference proteome</keyword>
<dbReference type="EMBL" id="BJMM01000008">
    <property type="protein sequence ID" value="GEB49665.1"/>
    <property type="molecule type" value="Genomic_DNA"/>
</dbReference>
<dbReference type="OrthoDB" id="5994822at2"/>
<feature type="compositionally biased region" description="Basic and acidic residues" evidence="1">
    <location>
        <begin position="43"/>
        <end position="54"/>
    </location>
</feature>
<protein>
    <submittedName>
        <fullName evidence="2">Uncharacterized protein</fullName>
    </submittedName>
</protein>
<evidence type="ECO:0000256" key="1">
    <source>
        <dbReference type="SAM" id="MobiDB-lite"/>
    </source>
</evidence>
<evidence type="ECO:0000313" key="2">
    <source>
        <dbReference type="EMBL" id="GEB49665.1"/>
    </source>
</evidence>
<name>A0A4Y3QWC3_STRCI</name>
<gene>
    <name evidence="2" type="ORF">SCA03_22160</name>
</gene>
<reference evidence="2 3" key="1">
    <citation type="submission" date="2019-06" db="EMBL/GenBank/DDBJ databases">
        <title>Whole genome shotgun sequence of Streptomyces cacaoi subsp. cacaoi NBRC 12748.</title>
        <authorList>
            <person name="Hosoyama A."/>
            <person name="Uohara A."/>
            <person name="Ohji S."/>
            <person name="Ichikawa N."/>
        </authorList>
    </citation>
    <scope>NUCLEOTIDE SEQUENCE [LARGE SCALE GENOMIC DNA]</scope>
    <source>
        <strain evidence="2 3">NBRC 12748</strain>
    </source>
</reference>
<organism evidence="2 3">
    <name type="scientific">Streptomyces cacaoi</name>
    <dbReference type="NCBI Taxonomy" id="1898"/>
    <lineage>
        <taxon>Bacteria</taxon>
        <taxon>Bacillati</taxon>
        <taxon>Actinomycetota</taxon>
        <taxon>Actinomycetes</taxon>
        <taxon>Kitasatosporales</taxon>
        <taxon>Streptomycetaceae</taxon>
        <taxon>Streptomyces</taxon>
    </lineage>
</organism>
<sequence>MAVDIQLPEPDKGAPAVDLDAYQKPQDGRRNEPVKSSSGTSDGKPEKSCPDHGNKTVCLKAGSPNDLSAEQKAKLDKQIEATPGIVDWCDDVPVGKDMLKRTAAGAQRTESCDHE</sequence>
<proteinExistence type="predicted"/>
<accession>A0A4Y3QWC3</accession>
<dbReference type="RefSeq" id="WP_141275340.1">
    <property type="nucleotide sequence ID" value="NZ_BJMM01000008.1"/>
</dbReference>
<dbReference type="AlphaFoldDB" id="A0A4Y3QWC3"/>
<evidence type="ECO:0000313" key="3">
    <source>
        <dbReference type="Proteomes" id="UP000319210"/>
    </source>
</evidence>